<evidence type="ECO:0000259" key="5">
    <source>
        <dbReference type="Pfam" id="PF04542"/>
    </source>
</evidence>
<dbReference type="Gene3D" id="1.10.1740.10">
    <property type="match status" value="1"/>
</dbReference>
<dbReference type="PANTHER" id="PTHR43133:SF60">
    <property type="entry name" value="RNA POLYMERASE SIGMA FACTOR SIGV"/>
    <property type="match status" value="1"/>
</dbReference>
<dbReference type="InterPro" id="IPR014284">
    <property type="entry name" value="RNA_pol_sigma-70_dom"/>
</dbReference>
<evidence type="ECO:0000313" key="8">
    <source>
        <dbReference type="Proteomes" id="UP000673375"/>
    </source>
</evidence>
<dbReference type="NCBIfam" id="TIGR02937">
    <property type="entry name" value="sigma70-ECF"/>
    <property type="match status" value="1"/>
</dbReference>
<protein>
    <submittedName>
        <fullName evidence="7">Sigma-70 family RNA polymerase sigma factor</fullName>
    </submittedName>
</protein>
<organism evidence="7 8">
    <name type="scientific">Enterococcus larvae</name>
    <dbReference type="NCBI Taxonomy" id="2794352"/>
    <lineage>
        <taxon>Bacteria</taxon>
        <taxon>Bacillati</taxon>
        <taxon>Bacillota</taxon>
        <taxon>Bacilli</taxon>
        <taxon>Lactobacillales</taxon>
        <taxon>Enterococcaceae</taxon>
        <taxon>Enterococcus</taxon>
    </lineage>
</organism>
<comment type="caution">
    <text evidence="7">The sequence shown here is derived from an EMBL/GenBank/DDBJ whole genome shotgun (WGS) entry which is preliminary data.</text>
</comment>
<dbReference type="Proteomes" id="UP000673375">
    <property type="component" value="Unassembled WGS sequence"/>
</dbReference>
<feature type="domain" description="RNA polymerase sigma-70 region 2" evidence="5">
    <location>
        <begin position="12"/>
        <end position="77"/>
    </location>
</feature>
<evidence type="ECO:0000256" key="1">
    <source>
        <dbReference type="ARBA" id="ARBA00010641"/>
    </source>
</evidence>
<proteinExistence type="inferred from homology"/>
<sequence length="171" mass="20386">MNGANEKFAVGFEKYYQELFRYAVYLTKNQEQANDLVGNAVYKLLLTIEKVPESQQKFWLLRVIRNEFIDGERRRKRWRILPLHNVKEEFLSAANVEKELEVKQEKEQLLVIVAELPSPYKEVIFHFYYSEMSIKEIQSYFGMSLSQVKTILYRGRNKIKERLLNEGIRGI</sequence>
<dbReference type="InterPro" id="IPR039425">
    <property type="entry name" value="RNA_pol_sigma-70-like"/>
</dbReference>
<accession>A0ABS4CGC6</accession>
<keyword evidence="4" id="KW-0804">Transcription</keyword>
<reference evidence="7 8" key="1">
    <citation type="submission" date="2020-12" db="EMBL/GenBank/DDBJ databases">
        <title>Vagococcus allomyrinae sp. nov. and Enterococcus lavae sp. nov., isolated from the larvae of Allomyrina dichotoma.</title>
        <authorList>
            <person name="Lee S.D."/>
        </authorList>
    </citation>
    <scope>NUCLEOTIDE SEQUENCE [LARGE SCALE GENOMIC DNA]</scope>
    <source>
        <strain evidence="7 8">BWM-S5</strain>
    </source>
</reference>
<dbReference type="EMBL" id="JAEDXU010000002">
    <property type="protein sequence ID" value="MBP1045660.1"/>
    <property type="molecule type" value="Genomic_DNA"/>
</dbReference>
<name>A0ABS4CGC6_9ENTE</name>
<evidence type="ECO:0000313" key="7">
    <source>
        <dbReference type="EMBL" id="MBP1045660.1"/>
    </source>
</evidence>
<evidence type="ECO:0000256" key="2">
    <source>
        <dbReference type="ARBA" id="ARBA00023015"/>
    </source>
</evidence>
<dbReference type="Pfam" id="PF04542">
    <property type="entry name" value="Sigma70_r2"/>
    <property type="match status" value="1"/>
</dbReference>
<evidence type="ECO:0000256" key="4">
    <source>
        <dbReference type="ARBA" id="ARBA00023163"/>
    </source>
</evidence>
<dbReference type="Gene3D" id="1.10.10.10">
    <property type="entry name" value="Winged helix-like DNA-binding domain superfamily/Winged helix DNA-binding domain"/>
    <property type="match status" value="1"/>
</dbReference>
<keyword evidence="2" id="KW-0805">Transcription regulation</keyword>
<keyword evidence="3" id="KW-0731">Sigma factor</keyword>
<gene>
    <name evidence="7" type="ORF">I6N96_05170</name>
</gene>
<dbReference type="InterPro" id="IPR036388">
    <property type="entry name" value="WH-like_DNA-bd_sf"/>
</dbReference>
<dbReference type="RefSeq" id="WP_209556447.1">
    <property type="nucleotide sequence ID" value="NZ_JAEDXU010000002.1"/>
</dbReference>
<dbReference type="InterPro" id="IPR013249">
    <property type="entry name" value="RNA_pol_sigma70_r4_t2"/>
</dbReference>
<evidence type="ECO:0000256" key="3">
    <source>
        <dbReference type="ARBA" id="ARBA00023082"/>
    </source>
</evidence>
<dbReference type="InterPro" id="IPR007627">
    <property type="entry name" value="RNA_pol_sigma70_r2"/>
</dbReference>
<evidence type="ECO:0000259" key="6">
    <source>
        <dbReference type="Pfam" id="PF08281"/>
    </source>
</evidence>
<comment type="similarity">
    <text evidence="1">Belongs to the sigma-70 factor family. ECF subfamily.</text>
</comment>
<dbReference type="CDD" id="cd06171">
    <property type="entry name" value="Sigma70_r4"/>
    <property type="match status" value="1"/>
</dbReference>
<dbReference type="Pfam" id="PF08281">
    <property type="entry name" value="Sigma70_r4_2"/>
    <property type="match status" value="1"/>
</dbReference>
<dbReference type="SUPFAM" id="SSF88659">
    <property type="entry name" value="Sigma3 and sigma4 domains of RNA polymerase sigma factors"/>
    <property type="match status" value="1"/>
</dbReference>
<keyword evidence="8" id="KW-1185">Reference proteome</keyword>
<dbReference type="SUPFAM" id="SSF88946">
    <property type="entry name" value="Sigma2 domain of RNA polymerase sigma factors"/>
    <property type="match status" value="1"/>
</dbReference>
<feature type="domain" description="RNA polymerase sigma factor 70 region 4 type 2" evidence="6">
    <location>
        <begin position="107"/>
        <end position="159"/>
    </location>
</feature>
<dbReference type="InterPro" id="IPR013325">
    <property type="entry name" value="RNA_pol_sigma_r2"/>
</dbReference>
<dbReference type="InterPro" id="IPR013324">
    <property type="entry name" value="RNA_pol_sigma_r3/r4-like"/>
</dbReference>
<dbReference type="PANTHER" id="PTHR43133">
    <property type="entry name" value="RNA POLYMERASE ECF-TYPE SIGMA FACTO"/>
    <property type="match status" value="1"/>
</dbReference>